<reference evidence="1 2" key="1">
    <citation type="submission" date="2016-10" db="EMBL/GenBank/DDBJ databases">
        <authorList>
            <person name="de Groot N.N."/>
        </authorList>
    </citation>
    <scope>NUCLEOTIDE SEQUENCE [LARGE SCALE GENOMIC DNA]</scope>
    <source>
        <strain evidence="1 2">DSM 15695</strain>
    </source>
</reference>
<accession>A0A1H9EL52</accession>
<protein>
    <submittedName>
        <fullName evidence="1">Polyketide cyclase / dehydrase and lipid transport</fullName>
    </submittedName>
</protein>
<dbReference type="Pfam" id="PF10604">
    <property type="entry name" value="Polyketide_cyc2"/>
    <property type="match status" value="1"/>
</dbReference>
<dbReference type="Proteomes" id="UP000198833">
    <property type="component" value="Unassembled WGS sequence"/>
</dbReference>
<dbReference type="InterPro" id="IPR019587">
    <property type="entry name" value="Polyketide_cyclase/dehydratase"/>
</dbReference>
<evidence type="ECO:0000313" key="1">
    <source>
        <dbReference type="EMBL" id="SEQ25953.1"/>
    </source>
</evidence>
<dbReference type="RefSeq" id="WP_092572006.1">
    <property type="nucleotide sequence ID" value="NZ_CALUDV010000033.1"/>
</dbReference>
<sequence>MAKANIKVTLLCPIDRVWQQVTDVANYQWRSDLSSTRIIDDKHFVEVSKNGIETTMTTCQVVKYKLWEFEIDNRYLKGKWTGKFYKQGDNTTLDFTEEVVAKKLYLIPFVGSFIRNQQKLFMKDLKKSLVCEEACLISVLG</sequence>
<organism evidence="1 2">
    <name type="scientific">Ignavigranum ruoffiae</name>
    <dbReference type="NCBI Taxonomy" id="89093"/>
    <lineage>
        <taxon>Bacteria</taxon>
        <taxon>Bacillati</taxon>
        <taxon>Bacillota</taxon>
        <taxon>Bacilli</taxon>
        <taxon>Lactobacillales</taxon>
        <taxon>Aerococcaceae</taxon>
        <taxon>Ignavigranum</taxon>
    </lineage>
</organism>
<proteinExistence type="predicted"/>
<name>A0A1H9EL52_9LACT</name>
<dbReference type="SUPFAM" id="SSF55961">
    <property type="entry name" value="Bet v1-like"/>
    <property type="match status" value="1"/>
</dbReference>
<evidence type="ECO:0000313" key="2">
    <source>
        <dbReference type="Proteomes" id="UP000198833"/>
    </source>
</evidence>
<keyword evidence="2" id="KW-1185">Reference proteome</keyword>
<dbReference type="AlphaFoldDB" id="A0A1H9EL52"/>
<dbReference type="OrthoDB" id="9788177at2"/>
<dbReference type="STRING" id="89093.SAMN04488558_10758"/>
<gene>
    <name evidence="1" type="ORF">SAMN04488558_10758</name>
</gene>
<dbReference type="CDD" id="cd07812">
    <property type="entry name" value="SRPBCC"/>
    <property type="match status" value="1"/>
</dbReference>
<dbReference type="EMBL" id="FOEN01000007">
    <property type="protein sequence ID" value="SEQ25953.1"/>
    <property type="molecule type" value="Genomic_DNA"/>
</dbReference>